<protein>
    <recommendedName>
        <fullName evidence="1">IrrE N-terminal-like domain-containing protein</fullName>
    </recommendedName>
</protein>
<evidence type="ECO:0000313" key="2">
    <source>
        <dbReference type="EMBL" id="SEG38555.1"/>
    </source>
</evidence>
<organism evidence="2 3">
    <name type="scientific">Bryocella elongata</name>
    <dbReference type="NCBI Taxonomy" id="863522"/>
    <lineage>
        <taxon>Bacteria</taxon>
        <taxon>Pseudomonadati</taxon>
        <taxon>Acidobacteriota</taxon>
        <taxon>Terriglobia</taxon>
        <taxon>Terriglobales</taxon>
        <taxon>Acidobacteriaceae</taxon>
        <taxon>Bryocella</taxon>
    </lineage>
</organism>
<dbReference type="PANTHER" id="PTHR43236:SF2">
    <property type="entry name" value="BLL0069 PROTEIN"/>
    <property type="match status" value="1"/>
</dbReference>
<dbReference type="AlphaFoldDB" id="A0A1H5ZRZ9"/>
<dbReference type="OrthoDB" id="9816277at2"/>
<reference evidence="2 3" key="1">
    <citation type="submission" date="2016-10" db="EMBL/GenBank/DDBJ databases">
        <authorList>
            <person name="de Groot N.N."/>
        </authorList>
    </citation>
    <scope>NUCLEOTIDE SEQUENCE [LARGE SCALE GENOMIC DNA]</scope>
    <source>
        <strain evidence="2 3">DSM 22489</strain>
    </source>
</reference>
<dbReference type="InterPro" id="IPR052345">
    <property type="entry name" value="Rad_response_metalloprotease"/>
</dbReference>
<feature type="domain" description="IrrE N-terminal-like" evidence="1">
    <location>
        <begin position="65"/>
        <end position="160"/>
    </location>
</feature>
<name>A0A1H5ZRZ9_9BACT</name>
<proteinExistence type="predicted"/>
<dbReference type="Gene3D" id="1.10.10.2910">
    <property type="match status" value="1"/>
</dbReference>
<gene>
    <name evidence="2" type="ORF">SAMN05421819_2817</name>
</gene>
<dbReference type="PANTHER" id="PTHR43236">
    <property type="entry name" value="ANTITOXIN HIGA1"/>
    <property type="match status" value="1"/>
</dbReference>
<dbReference type="InterPro" id="IPR010359">
    <property type="entry name" value="IrrE_HExxH"/>
</dbReference>
<dbReference type="Proteomes" id="UP000236728">
    <property type="component" value="Unassembled WGS sequence"/>
</dbReference>
<evidence type="ECO:0000313" key="3">
    <source>
        <dbReference type="Proteomes" id="UP000236728"/>
    </source>
</evidence>
<dbReference type="RefSeq" id="WP_103933673.1">
    <property type="nucleotide sequence ID" value="NZ_FNVA01000004.1"/>
</dbReference>
<accession>A0A1H5ZRZ9</accession>
<dbReference type="EMBL" id="FNVA01000004">
    <property type="protein sequence ID" value="SEG38555.1"/>
    <property type="molecule type" value="Genomic_DNA"/>
</dbReference>
<keyword evidence="3" id="KW-1185">Reference proteome</keyword>
<dbReference type="Pfam" id="PF06114">
    <property type="entry name" value="Peptidase_M78"/>
    <property type="match status" value="1"/>
</dbReference>
<sequence>MGEVRYPFVKQMVKKVLRDSKIVAAPVDLVAILTKHGIEYEELDDLPDSVDAMIVEDGDGQTHAMVNANHHPHRQRFSLAHELGHYFLHKGASFGESVSIDNPPSGEEIIINTKSPEEAEADFFAGELLVPLELLKAESNKQIPHLSKVFAVSEQVVSIAVSRHMNALFK</sequence>
<evidence type="ECO:0000259" key="1">
    <source>
        <dbReference type="Pfam" id="PF06114"/>
    </source>
</evidence>